<dbReference type="PANTHER" id="PTHR30472:SF25">
    <property type="entry name" value="ABC TRANSPORTER PERMEASE PROTEIN MJ0876-RELATED"/>
    <property type="match status" value="1"/>
</dbReference>
<keyword evidence="6 8" id="KW-1133">Transmembrane helix</keyword>
<keyword evidence="3" id="KW-0813">Transport</keyword>
<comment type="subcellular location">
    <subcellularLocation>
        <location evidence="1">Cell membrane</location>
        <topology evidence="1">Multi-pass membrane protein</topology>
    </subcellularLocation>
</comment>
<evidence type="ECO:0000313" key="9">
    <source>
        <dbReference type="EMBL" id="EFX90835.1"/>
    </source>
</evidence>
<protein>
    <submittedName>
        <fullName evidence="9">Iron-hydroxamate transporter, permease subunit</fullName>
    </submittedName>
</protein>
<name>E8KJV9_9PAST</name>
<comment type="caution">
    <text evidence="9">The sequence shown here is derived from an EMBL/GenBank/DDBJ whole genome shotgun (WGS) entry which is preliminary data.</text>
</comment>
<keyword evidence="7 8" id="KW-0472">Membrane</keyword>
<dbReference type="SUPFAM" id="SSF81345">
    <property type="entry name" value="ABC transporter involved in vitamin B12 uptake, BtuC"/>
    <property type="match status" value="1"/>
</dbReference>
<evidence type="ECO:0000256" key="7">
    <source>
        <dbReference type="ARBA" id="ARBA00023136"/>
    </source>
</evidence>
<feature type="transmembrane region" description="Helical" evidence="8">
    <location>
        <begin position="55"/>
        <end position="74"/>
    </location>
</feature>
<dbReference type="Proteomes" id="UP000005467">
    <property type="component" value="Unassembled WGS sequence"/>
</dbReference>
<dbReference type="GO" id="GO:0005886">
    <property type="term" value="C:plasma membrane"/>
    <property type="evidence" value="ECO:0007669"/>
    <property type="project" value="UniProtKB-SubCell"/>
</dbReference>
<feature type="transmembrane region" description="Helical" evidence="8">
    <location>
        <begin position="86"/>
        <end position="106"/>
    </location>
</feature>
<sequence length="110" mass="11608">MVKASKLLFSGLTVLFFGLLLTVLMLQLPDGSGLVSLFLPSENLELLLIQSYSLPRIVMALLAGGILGLASLLLQQVMANPLASDNTLGISSGAQFGLFVTAIFLLSERA</sequence>
<evidence type="ECO:0000256" key="3">
    <source>
        <dbReference type="ARBA" id="ARBA00022448"/>
    </source>
</evidence>
<evidence type="ECO:0000256" key="2">
    <source>
        <dbReference type="ARBA" id="ARBA00007935"/>
    </source>
</evidence>
<evidence type="ECO:0000313" key="10">
    <source>
        <dbReference type="Proteomes" id="UP000005467"/>
    </source>
</evidence>
<keyword evidence="5 8" id="KW-0812">Transmembrane</keyword>
<evidence type="ECO:0000256" key="6">
    <source>
        <dbReference type="ARBA" id="ARBA00022989"/>
    </source>
</evidence>
<dbReference type="HOGENOM" id="CLU_2165578_0_0_6"/>
<dbReference type="InterPro" id="IPR037294">
    <property type="entry name" value="ABC_BtuC-like"/>
</dbReference>
<evidence type="ECO:0000256" key="1">
    <source>
        <dbReference type="ARBA" id="ARBA00004651"/>
    </source>
</evidence>
<evidence type="ECO:0000256" key="5">
    <source>
        <dbReference type="ARBA" id="ARBA00022692"/>
    </source>
</evidence>
<accession>E8KJV9</accession>
<dbReference type="GO" id="GO:0022857">
    <property type="term" value="F:transmembrane transporter activity"/>
    <property type="evidence" value="ECO:0007669"/>
    <property type="project" value="InterPro"/>
</dbReference>
<organism evidence="9 10">
    <name type="scientific">Actinobacillus ureae ATCC 25976</name>
    <dbReference type="NCBI Taxonomy" id="887324"/>
    <lineage>
        <taxon>Bacteria</taxon>
        <taxon>Pseudomonadati</taxon>
        <taxon>Pseudomonadota</taxon>
        <taxon>Gammaproteobacteria</taxon>
        <taxon>Pasteurellales</taxon>
        <taxon>Pasteurellaceae</taxon>
        <taxon>Actinobacillus</taxon>
    </lineage>
</organism>
<keyword evidence="10" id="KW-1185">Reference proteome</keyword>
<gene>
    <name evidence="9" type="ORF">HMPREF0027_2126</name>
</gene>
<reference evidence="9 10" key="1">
    <citation type="submission" date="2011-01" db="EMBL/GenBank/DDBJ databases">
        <authorList>
            <person name="Muzny D."/>
            <person name="Qin X."/>
            <person name="Deng J."/>
            <person name="Jiang H."/>
            <person name="Liu Y."/>
            <person name="Qu J."/>
            <person name="Song X.-Z."/>
            <person name="Zhang L."/>
            <person name="Thornton R."/>
            <person name="Coyle M."/>
            <person name="Francisco L."/>
            <person name="Jackson L."/>
            <person name="Javaid M."/>
            <person name="Korchina V."/>
            <person name="Kovar C."/>
            <person name="Mata R."/>
            <person name="Mathew T."/>
            <person name="Ngo R."/>
            <person name="Nguyen L."/>
            <person name="Nguyen N."/>
            <person name="Okwuonu G."/>
            <person name="Ongeri F."/>
            <person name="Pham C."/>
            <person name="Simmons D."/>
            <person name="Wilczek-Boney K."/>
            <person name="Hale W."/>
            <person name="Jakkamsetti A."/>
            <person name="Pham P."/>
            <person name="Ruth R."/>
            <person name="San Lucas F."/>
            <person name="Warren J."/>
            <person name="Zhang J."/>
            <person name="Zhao Z."/>
            <person name="Zhou C."/>
            <person name="Zhu D."/>
            <person name="Lee S."/>
            <person name="Bess C."/>
            <person name="Blankenburg K."/>
            <person name="Forbes L."/>
            <person name="Fu Q."/>
            <person name="Gubbala S."/>
            <person name="Hirani K."/>
            <person name="Jayaseelan J.C."/>
            <person name="Lara F."/>
            <person name="Munidasa M."/>
            <person name="Palculict T."/>
            <person name="Patil S."/>
            <person name="Pu L.-L."/>
            <person name="Saada N."/>
            <person name="Tang L."/>
            <person name="Weissenberger G."/>
            <person name="Zhu Y."/>
            <person name="Hemphill L."/>
            <person name="Shang Y."/>
            <person name="Youmans B."/>
            <person name="Ayvaz T."/>
            <person name="Ross M."/>
            <person name="Santibanez J."/>
            <person name="Aqrawi P."/>
            <person name="Gross S."/>
            <person name="Joshi V."/>
            <person name="Fowler G."/>
            <person name="Nazareth L."/>
            <person name="Reid J."/>
            <person name="Worley K."/>
            <person name="Petrosino J."/>
            <person name="Highlander S."/>
            <person name="Gibbs R."/>
        </authorList>
    </citation>
    <scope>NUCLEOTIDE SEQUENCE [LARGE SCALE GENOMIC DNA]</scope>
    <source>
        <strain evidence="9 10">ATCC 25976</strain>
    </source>
</reference>
<dbReference type="PANTHER" id="PTHR30472">
    <property type="entry name" value="FERRIC ENTEROBACTIN TRANSPORT SYSTEM PERMEASE PROTEIN"/>
    <property type="match status" value="1"/>
</dbReference>
<dbReference type="GO" id="GO:0033214">
    <property type="term" value="P:siderophore-iron import into cell"/>
    <property type="evidence" value="ECO:0007669"/>
    <property type="project" value="TreeGrafter"/>
</dbReference>
<evidence type="ECO:0000256" key="4">
    <source>
        <dbReference type="ARBA" id="ARBA00022475"/>
    </source>
</evidence>
<evidence type="ECO:0000256" key="8">
    <source>
        <dbReference type="SAM" id="Phobius"/>
    </source>
</evidence>
<proteinExistence type="inferred from homology"/>
<dbReference type="EMBL" id="AEVG01000136">
    <property type="protein sequence ID" value="EFX90835.1"/>
    <property type="molecule type" value="Genomic_DNA"/>
</dbReference>
<dbReference type="AlphaFoldDB" id="E8KJV9"/>
<dbReference type="Gene3D" id="1.10.3470.10">
    <property type="entry name" value="ABC transporter involved in vitamin B12 uptake, BtuC"/>
    <property type="match status" value="1"/>
</dbReference>
<keyword evidence="4" id="KW-1003">Cell membrane</keyword>
<dbReference type="InterPro" id="IPR000522">
    <property type="entry name" value="ABC_transptr_permease_BtuC"/>
</dbReference>
<dbReference type="Pfam" id="PF01032">
    <property type="entry name" value="FecCD"/>
    <property type="match status" value="1"/>
</dbReference>
<comment type="similarity">
    <text evidence="2">Belongs to the binding-protein-dependent transport system permease family. FecCD subfamily.</text>
</comment>